<sequence>MVWMLVFLAFLMKEEYTCFKTESKIDLVNSLDALFKKAKASIWISTSLVEDQTLTTAITKFFMILLKLK</sequence>
<protein>
    <submittedName>
        <fullName evidence="2">Uncharacterized protein</fullName>
    </submittedName>
</protein>
<feature type="signal peptide" evidence="1">
    <location>
        <begin position="1"/>
        <end position="19"/>
    </location>
</feature>
<accession>A0A9P8QEK9</accession>
<evidence type="ECO:0000256" key="1">
    <source>
        <dbReference type="SAM" id="SignalP"/>
    </source>
</evidence>
<keyword evidence="3" id="KW-1185">Reference proteome</keyword>
<organism evidence="2 3">
    <name type="scientific">Wickerhamomyces pijperi</name>
    <name type="common">Yeast</name>
    <name type="synonym">Pichia pijperi</name>
    <dbReference type="NCBI Taxonomy" id="599730"/>
    <lineage>
        <taxon>Eukaryota</taxon>
        <taxon>Fungi</taxon>
        <taxon>Dikarya</taxon>
        <taxon>Ascomycota</taxon>
        <taxon>Saccharomycotina</taxon>
        <taxon>Saccharomycetes</taxon>
        <taxon>Phaffomycetales</taxon>
        <taxon>Wickerhamomycetaceae</taxon>
        <taxon>Wickerhamomyces</taxon>
    </lineage>
</organism>
<proteinExistence type="predicted"/>
<name>A0A9P8QEK9_WICPI</name>
<evidence type="ECO:0000313" key="3">
    <source>
        <dbReference type="Proteomes" id="UP000774326"/>
    </source>
</evidence>
<comment type="caution">
    <text evidence="2">The sequence shown here is derived from an EMBL/GenBank/DDBJ whole genome shotgun (WGS) entry which is preliminary data.</text>
</comment>
<dbReference type="EMBL" id="JAEUBG010000064">
    <property type="protein sequence ID" value="KAH3688901.1"/>
    <property type="molecule type" value="Genomic_DNA"/>
</dbReference>
<dbReference type="Proteomes" id="UP000774326">
    <property type="component" value="Unassembled WGS sequence"/>
</dbReference>
<dbReference type="AlphaFoldDB" id="A0A9P8QEK9"/>
<reference evidence="2" key="1">
    <citation type="journal article" date="2021" name="Open Biol.">
        <title>Shared evolutionary footprints suggest mitochondrial oxidative damage underlies multiple complex I losses in fungi.</title>
        <authorList>
            <person name="Schikora-Tamarit M.A."/>
            <person name="Marcet-Houben M."/>
            <person name="Nosek J."/>
            <person name="Gabaldon T."/>
        </authorList>
    </citation>
    <scope>NUCLEOTIDE SEQUENCE</scope>
    <source>
        <strain evidence="2">CBS2887</strain>
    </source>
</reference>
<feature type="chain" id="PRO_5040313757" evidence="1">
    <location>
        <begin position="20"/>
        <end position="69"/>
    </location>
</feature>
<gene>
    <name evidence="2" type="ORF">WICPIJ_000121</name>
</gene>
<keyword evidence="1" id="KW-0732">Signal</keyword>
<evidence type="ECO:0000313" key="2">
    <source>
        <dbReference type="EMBL" id="KAH3688901.1"/>
    </source>
</evidence>
<reference evidence="2" key="2">
    <citation type="submission" date="2021-01" db="EMBL/GenBank/DDBJ databases">
        <authorList>
            <person name="Schikora-Tamarit M.A."/>
        </authorList>
    </citation>
    <scope>NUCLEOTIDE SEQUENCE</scope>
    <source>
        <strain evidence="2">CBS2887</strain>
    </source>
</reference>